<name>A0A8T0R5N3_PANVG</name>
<feature type="region of interest" description="Disordered" evidence="1">
    <location>
        <begin position="293"/>
        <end position="389"/>
    </location>
</feature>
<evidence type="ECO:0000256" key="1">
    <source>
        <dbReference type="SAM" id="MobiDB-lite"/>
    </source>
</evidence>
<evidence type="ECO:0000313" key="3">
    <source>
        <dbReference type="Proteomes" id="UP000823388"/>
    </source>
</evidence>
<feature type="compositionally biased region" description="Basic and acidic residues" evidence="1">
    <location>
        <begin position="341"/>
        <end position="351"/>
    </location>
</feature>
<dbReference type="PANTHER" id="PTHR31949">
    <property type="entry name" value="GASTRIC MUCIN-LIKE PROTEIN"/>
    <property type="match status" value="1"/>
</dbReference>
<keyword evidence="3" id="KW-1185">Reference proteome</keyword>
<evidence type="ECO:0000313" key="2">
    <source>
        <dbReference type="EMBL" id="KAG2580448.1"/>
    </source>
</evidence>
<dbReference type="AlphaFoldDB" id="A0A8T0R5N3"/>
<dbReference type="EMBL" id="CM029048">
    <property type="protein sequence ID" value="KAG2580448.1"/>
    <property type="molecule type" value="Genomic_DNA"/>
</dbReference>
<feature type="compositionally biased region" description="Basic and acidic residues" evidence="1">
    <location>
        <begin position="212"/>
        <end position="225"/>
    </location>
</feature>
<gene>
    <name evidence="2" type="ORF">PVAP13_6NG342400</name>
</gene>
<dbReference type="Proteomes" id="UP000823388">
    <property type="component" value="Chromosome 6N"/>
</dbReference>
<dbReference type="OrthoDB" id="1929779at2759"/>
<feature type="region of interest" description="Disordered" evidence="1">
    <location>
        <begin position="165"/>
        <end position="253"/>
    </location>
</feature>
<reference evidence="2" key="1">
    <citation type="submission" date="2020-05" db="EMBL/GenBank/DDBJ databases">
        <title>WGS assembly of Panicum virgatum.</title>
        <authorList>
            <person name="Lovell J.T."/>
            <person name="Jenkins J."/>
            <person name="Shu S."/>
            <person name="Juenger T.E."/>
            <person name="Schmutz J."/>
        </authorList>
    </citation>
    <scope>NUCLEOTIDE SEQUENCE</scope>
    <source>
        <strain evidence="2">AP13</strain>
    </source>
</reference>
<dbReference type="PANTHER" id="PTHR31949:SF36">
    <property type="entry name" value="OS08G0543000 PROTEIN"/>
    <property type="match status" value="1"/>
</dbReference>
<accession>A0A8T0R5N3</accession>
<sequence>MMERMRRIAGIGKAKVPSVPSAVQKDKDESIVFFKELYKREKDRDVNLLEPMYSVEFEAIQGELFLAVAILFTGHSIRNFHEHIHYHCKSCATVSSKVDLLARCFYAYVLGDHARKVTPGKRDFLIPVDEKHDYDWLMTPPAAPLFPSLEIEAKSSQMVFQRELPIPPRQVKPSASRLLAKPEATKTSTRPATSTSNTSSRKTFIKTSPAISKEKKQPYTEDQRSSHKVPVNGHQKATDAAIPGTRIGGTPKKHSETFYATQTSSTSMVKGVTDQEIPFKTPKNLITTTRSIFWRHTPSTKNARSKDPGSGVDVKKENGKVRGPSRPPAPVRGIRGMTELQLHDRRDELPPRGKSVTGSGGEPASGDSARSERVALVRGTGRANGRAWI</sequence>
<dbReference type="GO" id="GO:0055028">
    <property type="term" value="C:cortical microtubule"/>
    <property type="evidence" value="ECO:0007669"/>
    <property type="project" value="TreeGrafter"/>
</dbReference>
<feature type="compositionally biased region" description="Polar residues" evidence="1">
    <location>
        <begin position="293"/>
        <end position="302"/>
    </location>
</feature>
<organism evidence="2 3">
    <name type="scientific">Panicum virgatum</name>
    <name type="common">Blackwell switchgrass</name>
    <dbReference type="NCBI Taxonomy" id="38727"/>
    <lineage>
        <taxon>Eukaryota</taxon>
        <taxon>Viridiplantae</taxon>
        <taxon>Streptophyta</taxon>
        <taxon>Embryophyta</taxon>
        <taxon>Tracheophyta</taxon>
        <taxon>Spermatophyta</taxon>
        <taxon>Magnoliopsida</taxon>
        <taxon>Liliopsida</taxon>
        <taxon>Poales</taxon>
        <taxon>Poaceae</taxon>
        <taxon>PACMAD clade</taxon>
        <taxon>Panicoideae</taxon>
        <taxon>Panicodae</taxon>
        <taxon>Paniceae</taxon>
        <taxon>Panicinae</taxon>
        <taxon>Panicum</taxon>
        <taxon>Panicum sect. Hiantes</taxon>
    </lineage>
</organism>
<proteinExistence type="predicted"/>
<feature type="compositionally biased region" description="Polar residues" evidence="1">
    <location>
        <begin position="185"/>
        <end position="210"/>
    </location>
</feature>
<dbReference type="GO" id="GO:0043622">
    <property type="term" value="P:cortical microtubule organization"/>
    <property type="evidence" value="ECO:0007669"/>
    <property type="project" value="TreeGrafter"/>
</dbReference>
<comment type="caution">
    <text evidence="2">The sequence shown here is derived from an EMBL/GenBank/DDBJ whole genome shotgun (WGS) entry which is preliminary data.</text>
</comment>
<protein>
    <submittedName>
        <fullName evidence="2">Uncharacterized protein</fullName>
    </submittedName>
</protein>